<keyword evidence="2" id="KW-0812">Transmembrane</keyword>
<dbReference type="Proteomes" id="UP000218231">
    <property type="component" value="Unassembled WGS sequence"/>
</dbReference>
<gene>
    <name evidence="3" type="ORF">WR25_03131</name>
</gene>
<name>A0A2A2JUH6_9BILA</name>
<accession>A0A2A2JUH6</accession>
<sequence length="665" mass="68129">MVVSAVAAEAAGAGLLGLLGLLWLPRRGVQGRVVAALLEVLSEAVVLPDLVHAGGDHGVFAVLVRDDDIDDCAGLGGVVDDGDVWAQQTRRSGDFPVAVHGTSGARVGGFQEAGDDRVVAQGHGTGVGVASAEDVGGIAACHEVVRGRVQHRGVVDTSLVGFLQQRLQLVDPEGASEQVLSGPGCSSSSLVVDSQGELSVGAGPGDVGQVAESSCGHACPRPDRGHVGGVGVEDALGGAVVVVAHLVVGDCPLHLLLGHFSGALVGDAEHDWVLRGEEGVDVGDFTGVRQVLQLHEAQSAVTGGDVERLGAGSLREVQPSFRASAQLLVEGDERLLGDRRVGEVEHELRDEERADGIRLLPFCQARLVDLLELRCHPGDRVFGRLVEVQTGGHSEVGVGVELLQSGHSASLHVECRQLRLALGEVEGCALGRLEAQSCSIRCSGHIVQRVLQVRGVRGDQSDVVCDAGLDGDGSGRSSGGAHGCRGASVELANSANGSLVQSSPFQGVEQGGVGQGTEGVGQIEPRDGDVASVSAGVRDHRLESEVVLGAAGHRDEALLCGGQALVGAGPGQEAAGETGRVELAHCGGERDGSPVADVRLVALLVQQDGGRRLPVARRVGQAADCVEGGGQDVAVRGESAPVRVAERVWSRGCVRGSSESFPHLV</sequence>
<organism evidence="3 4">
    <name type="scientific">Diploscapter pachys</name>
    <dbReference type="NCBI Taxonomy" id="2018661"/>
    <lineage>
        <taxon>Eukaryota</taxon>
        <taxon>Metazoa</taxon>
        <taxon>Ecdysozoa</taxon>
        <taxon>Nematoda</taxon>
        <taxon>Chromadorea</taxon>
        <taxon>Rhabditida</taxon>
        <taxon>Rhabditina</taxon>
        <taxon>Rhabditomorpha</taxon>
        <taxon>Rhabditoidea</taxon>
        <taxon>Rhabditidae</taxon>
        <taxon>Diploscapter</taxon>
    </lineage>
</organism>
<comment type="caution">
    <text evidence="3">The sequence shown here is derived from an EMBL/GenBank/DDBJ whole genome shotgun (WGS) entry which is preliminary data.</text>
</comment>
<dbReference type="AlphaFoldDB" id="A0A2A2JUH6"/>
<keyword evidence="4" id="KW-1185">Reference proteome</keyword>
<feature type="transmembrane region" description="Helical" evidence="2">
    <location>
        <begin position="6"/>
        <end position="24"/>
    </location>
</feature>
<evidence type="ECO:0000313" key="4">
    <source>
        <dbReference type="Proteomes" id="UP000218231"/>
    </source>
</evidence>
<feature type="compositionally biased region" description="Gly residues" evidence="1">
    <location>
        <begin position="509"/>
        <end position="519"/>
    </location>
</feature>
<evidence type="ECO:0000256" key="2">
    <source>
        <dbReference type="SAM" id="Phobius"/>
    </source>
</evidence>
<evidence type="ECO:0000313" key="3">
    <source>
        <dbReference type="EMBL" id="PAV65232.1"/>
    </source>
</evidence>
<proteinExistence type="predicted"/>
<protein>
    <submittedName>
        <fullName evidence="3">Uncharacterized protein</fullName>
    </submittedName>
</protein>
<reference evidence="3 4" key="1">
    <citation type="journal article" date="2017" name="Curr. Biol.">
        <title>Genome architecture and evolution of a unichromosomal asexual nematode.</title>
        <authorList>
            <person name="Fradin H."/>
            <person name="Zegar C."/>
            <person name="Gutwein M."/>
            <person name="Lucas J."/>
            <person name="Kovtun M."/>
            <person name="Corcoran D."/>
            <person name="Baugh L.R."/>
            <person name="Kiontke K."/>
            <person name="Gunsalus K."/>
            <person name="Fitch D.H."/>
            <person name="Piano F."/>
        </authorList>
    </citation>
    <scope>NUCLEOTIDE SEQUENCE [LARGE SCALE GENOMIC DNA]</scope>
    <source>
        <strain evidence="3">PF1309</strain>
    </source>
</reference>
<keyword evidence="2" id="KW-1133">Transmembrane helix</keyword>
<evidence type="ECO:0000256" key="1">
    <source>
        <dbReference type="SAM" id="MobiDB-lite"/>
    </source>
</evidence>
<dbReference type="EMBL" id="LIAE01010216">
    <property type="protein sequence ID" value="PAV65232.1"/>
    <property type="molecule type" value="Genomic_DNA"/>
</dbReference>
<feature type="region of interest" description="Disordered" evidence="1">
    <location>
        <begin position="505"/>
        <end position="527"/>
    </location>
</feature>
<keyword evidence="2" id="KW-0472">Membrane</keyword>